<gene>
    <name evidence="11" type="ORF">DNTS_029364</name>
</gene>
<keyword evidence="5" id="KW-0804">Transcription</keyword>
<dbReference type="Pfam" id="PF00178">
    <property type="entry name" value="Ets"/>
    <property type="match status" value="1"/>
</dbReference>
<comment type="caution">
    <text evidence="11">The sequence shown here is derived from an EMBL/GenBank/DDBJ whole genome shotgun (WGS) entry which is preliminary data.</text>
</comment>
<dbReference type="PROSITE" id="PS50061">
    <property type="entry name" value="ETS_DOMAIN_3"/>
    <property type="match status" value="1"/>
</dbReference>
<dbReference type="GO" id="GO:0001228">
    <property type="term" value="F:DNA-binding transcription activator activity, RNA polymerase II-specific"/>
    <property type="evidence" value="ECO:0007669"/>
    <property type="project" value="UniProtKB-ARBA"/>
</dbReference>
<evidence type="ECO:0000313" key="12">
    <source>
        <dbReference type="Proteomes" id="UP000316079"/>
    </source>
</evidence>
<comment type="subcellular location">
    <subcellularLocation>
        <location evidence="1 7">Nucleus</location>
    </subcellularLocation>
</comment>
<feature type="domain" description="ETS" evidence="9">
    <location>
        <begin position="666"/>
        <end position="748"/>
    </location>
</feature>
<dbReference type="STRING" id="623744.A0A553Q7X0"/>
<accession>A0A553Q7X0</accession>
<dbReference type="InterPro" id="IPR013761">
    <property type="entry name" value="SAM/pointed_sf"/>
</dbReference>
<dbReference type="InterPro" id="IPR036390">
    <property type="entry name" value="WH_DNA-bd_sf"/>
</dbReference>
<evidence type="ECO:0008006" key="13">
    <source>
        <dbReference type="Google" id="ProtNLM"/>
    </source>
</evidence>
<keyword evidence="3" id="KW-0805">Transcription regulation</keyword>
<evidence type="ECO:0000256" key="5">
    <source>
        <dbReference type="ARBA" id="ARBA00023163"/>
    </source>
</evidence>
<feature type="compositionally biased region" description="Low complexity" evidence="8">
    <location>
        <begin position="600"/>
        <end position="609"/>
    </location>
</feature>
<evidence type="ECO:0000256" key="1">
    <source>
        <dbReference type="ARBA" id="ARBA00004123"/>
    </source>
</evidence>
<evidence type="ECO:0000256" key="4">
    <source>
        <dbReference type="ARBA" id="ARBA00023125"/>
    </source>
</evidence>
<keyword evidence="6 7" id="KW-0539">Nucleus</keyword>
<comment type="similarity">
    <text evidence="2 7">Belongs to the ETS family.</text>
</comment>
<dbReference type="PANTHER" id="PTHR11849">
    <property type="entry name" value="ETS"/>
    <property type="match status" value="1"/>
</dbReference>
<evidence type="ECO:0000313" key="11">
    <source>
        <dbReference type="EMBL" id="TRY86030.1"/>
    </source>
</evidence>
<evidence type="ECO:0000259" key="9">
    <source>
        <dbReference type="PROSITE" id="PS50061"/>
    </source>
</evidence>
<feature type="region of interest" description="Disordered" evidence="8">
    <location>
        <begin position="170"/>
        <end position="216"/>
    </location>
</feature>
<dbReference type="GO" id="GO:0030154">
    <property type="term" value="P:cell differentiation"/>
    <property type="evidence" value="ECO:0007669"/>
    <property type="project" value="TreeGrafter"/>
</dbReference>
<keyword evidence="4 7" id="KW-0238">DNA-binding</keyword>
<dbReference type="SUPFAM" id="SSF47769">
    <property type="entry name" value="SAM/Pointed domain"/>
    <property type="match status" value="1"/>
</dbReference>
<feature type="compositionally biased region" description="Polar residues" evidence="8">
    <location>
        <begin position="170"/>
        <end position="181"/>
    </location>
</feature>
<evidence type="ECO:0000256" key="3">
    <source>
        <dbReference type="ARBA" id="ARBA00023015"/>
    </source>
</evidence>
<dbReference type="Gene3D" id="1.10.10.10">
    <property type="entry name" value="Winged helix-like DNA-binding domain superfamily/Winged helix DNA-binding domain"/>
    <property type="match status" value="1"/>
</dbReference>
<evidence type="ECO:0000256" key="8">
    <source>
        <dbReference type="SAM" id="MobiDB-lite"/>
    </source>
</evidence>
<feature type="compositionally biased region" description="Basic and acidic residues" evidence="8">
    <location>
        <begin position="235"/>
        <end position="302"/>
    </location>
</feature>
<proteinExistence type="inferred from homology"/>
<organism evidence="11 12">
    <name type="scientific">Danionella cerebrum</name>
    <dbReference type="NCBI Taxonomy" id="2873325"/>
    <lineage>
        <taxon>Eukaryota</taxon>
        <taxon>Metazoa</taxon>
        <taxon>Chordata</taxon>
        <taxon>Craniata</taxon>
        <taxon>Vertebrata</taxon>
        <taxon>Euteleostomi</taxon>
        <taxon>Actinopterygii</taxon>
        <taxon>Neopterygii</taxon>
        <taxon>Teleostei</taxon>
        <taxon>Ostariophysi</taxon>
        <taxon>Cypriniformes</taxon>
        <taxon>Danionidae</taxon>
        <taxon>Danioninae</taxon>
        <taxon>Danionella</taxon>
    </lineage>
</organism>
<dbReference type="Gene3D" id="1.10.150.50">
    <property type="entry name" value="Transcription Factor, Ets-1"/>
    <property type="match status" value="1"/>
</dbReference>
<dbReference type="InterPro" id="IPR003118">
    <property type="entry name" value="Pointed_dom"/>
</dbReference>
<dbReference type="InterPro" id="IPR036388">
    <property type="entry name" value="WH-like_DNA-bd_sf"/>
</dbReference>
<evidence type="ECO:0000259" key="10">
    <source>
        <dbReference type="PROSITE" id="PS51433"/>
    </source>
</evidence>
<dbReference type="OrthoDB" id="5961210at2759"/>
<dbReference type="AlphaFoldDB" id="A0A553Q7X0"/>
<dbReference type="InterPro" id="IPR046328">
    <property type="entry name" value="ETS_fam"/>
</dbReference>
<evidence type="ECO:0000256" key="6">
    <source>
        <dbReference type="ARBA" id="ARBA00023242"/>
    </source>
</evidence>
<dbReference type="PANTHER" id="PTHR11849:SF13">
    <property type="entry name" value="ETS-RELATED TRANSCRIPTION FACTOR ELF-3"/>
    <property type="match status" value="1"/>
</dbReference>
<feature type="compositionally biased region" description="Basic residues" evidence="8">
    <location>
        <begin position="633"/>
        <end position="642"/>
    </location>
</feature>
<feature type="region of interest" description="Disordered" evidence="8">
    <location>
        <begin position="577"/>
        <end position="648"/>
    </location>
</feature>
<feature type="domain" description="PNT" evidence="10">
    <location>
        <begin position="422"/>
        <end position="509"/>
    </location>
</feature>
<sequence length="761" mass="86119">MNSRGGVGAAAHPVMISNGGSSMGSGFSPLAAGAAAAVSPFSAGTSLPFTSSFTLFSSFFESFSTRSFLRTLRRGFEALLFLSAISETELRTLSPRLLKELRTSPHRDKAATDQRPCSSFSVQTFYRELQCGVTHKLKHSAASESLWSQVMKVHLLLLCLHRSEETGNISAVTDSDQQTPTDPLGLKLNCASEGTSRKGNRPEPGTEPGTFQESRTDHEELCSIMLEFMCWSKRGESEGESKRAKERERESEKERERESKKEIERGERKIEVGGRERGGREKERERREREREREEGEKKRGGESGCLSRENFSGIPLPSLFAHLVTPLSISHLAPPSSRSSLLSTIKPQRRWRSFREDAAEDYTHNSRQHRNDPPRRKRLRFVMATSDLSLILNNANANLYPEPHANLFSTPAAILRAQHLSEITYGANNTIGSWEQLNPHLWSRQNVLEWIGFHVEENRFDASNLNLNYCNMDGLTLCAMSREGLVSMFGTALGELLHHSLESQKVRYASDSSESTVLSESEFELLDKLLRSSFESMQSSSLGPLLETVVVQSSIPSDPSERKYSYYEEYASQLTPESDHGYDSLSESFHSSNPGSFLTPSSPESSTSDSEHEFPETLCSASSQNLKPEHKSQKRGRGRPPKLRDSEGFGLFIQTKKSKHAPRGTHLWEFIRDILIHPEQNQGLMKWEDRRDGVFKFLKSEAVAQLWGQKKKNSSMTYEKLSRAMRYYYKREILERVDGRRLVYKFGKNSTGWRMEETEY</sequence>
<keyword evidence="12" id="KW-1185">Reference proteome</keyword>
<dbReference type="Pfam" id="PF02198">
    <property type="entry name" value="SAM_PNT"/>
    <property type="match status" value="1"/>
</dbReference>
<dbReference type="GO" id="GO:1990837">
    <property type="term" value="F:sequence-specific double-stranded DNA binding"/>
    <property type="evidence" value="ECO:0007669"/>
    <property type="project" value="UniProtKB-ARBA"/>
</dbReference>
<feature type="region of interest" description="Disordered" evidence="8">
    <location>
        <begin position="235"/>
        <end position="309"/>
    </location>
</feature>
<evidence type="ECO:0000256" key="2">
    <source>
        <dbReference type="ARBA" id="ARBA00005562"/>
    </source>
</evidence>
<name>A0A553Q7X0_9TELE</name>
<dbReference type="PRINTS" id="PR00454">
    <property type="entry name" value="ETSDOMAIN"/>
</dbReference>
<dbReference type="Proteomes" id="UP000316079">
    <property type="component" value="Unassembled WGS sequence"/>
</dbReference>
<reference evidence="11 12" key="1">
    <citation type="journal article" date="2019" name="Sci. Data">
        <title>Hybrid genome assembly and annotation of Danionella translucida.</title>
        <authorList>
            <person name="Kadobianskyi M."/>
            <person name="Schulze L."/>
            <person name="Schuelke M."/>
            <person name="Judkewitz B."/>
        </authorList>
    </citation>
    <scope>NUCLEOTIDE SEQUENCE [LARGE SCALE GENOMIC DNA]</scope>
    <source>
        <strain evidence="11 12">Bolton</strain>
    </source>
</reference>
<protein>
    <recommendedName>
        <fullName evidence="13">ETS domain-containing protein</fullName>
    </recommendedName>
</protein>
<dbReference type="FunFam" id="1.10.10.10:FF:000136">
    <property type="entry name" value="ETS homologous factor isoform X1"/>
    <property type="match status" value="1"/>
</dbReference>
<dbReference type="InterPro" id="IPR000418">
    <property type="entry name" value="Ets_dom"/>
</dbReference>
<dbReference type="PROSITE" id="PS51433">
    <property type="entry name" value="PNT"/>
    <property type="match status" value="1"/>
</dbReference>
<dbReference type="SMART" id="SM00251">
    <property type="entry name" value="SAM_PNT"/>
    <property type="match status" value="1"/>
</dbReference>
<dbReference type="GO" id="GO:0005634">
    <property type="term" value="C:nucleus"/>
    <property type="evidence" value="ECO:0007669"/>
    <property type="project" value="UniProtKB-SubCell"/>
</dbReference>
<feature type="compositionally biased region" description="Polar residues" evidence="8">
    <location>
        <begin position="586"/>
        <end position="599"/>
    </location>
</feature>
<evidence type="ECO:0000256" key="7">
    <source>
        <dbReference type="RuleBase" id="RU004019"/>
    </source>
</evidence>
<dbReference type="SMART" id="SM00413">
    <property type="entry name" value="ETS"/>
    <property type="match status" value="1"/>
</dbReference>
<dbReference type="EMBL" id="SRMA01026248">
    <property type="protein sequence ID" value="TRY86030.1"/>
    <property type="molecule type" value="Genomic_DNA"/>
</dbReference>
<dbReference type="SUPFAM" id="SSF46785">
    <property type="entry name" value="Winged helix' DNA-binding domain"/>
    <property type="match status" value="1"/>
</dbReference>